<dbReference type="SUPFAM" id="SSF56601">
    <property type="entry name" value="beta-lactamase/transpeptidase-like"/>
    <property type="match status" value="1"/>
</dbReference>
<dbReference type="GO" id="GO:0016020">
    <property type="term" value="C:membrane"/>
    <property type="evidence" value="ECO:0007669"/>
    <property type="project" value="UniProtKB-SubCell"/>
</dbReference>
<protein>
    <submittedName>
        <fullName evidence="4">CubicO group peptidase, beta-lactamase class C family</fullName>
    </submittedName>
</protein>
<dbReference type="PANTHER" id="PTHR46825:SF11">
    <property type="entry name" value="PENICILLIN-BINDING PROTEIN 4"/>
    <property type="match status" value="1"/>
</dbReference>
<dbReference type="InterPro" id="IPR012338">
    <property type="entry name" value="Beta-lactam/transpept-like"/>
</dbReference>
<sequence>MIPLCGQSKRIASIDSLLNSMSFSGAVLIADSSGILLSKGYGYADIANKIKNTPATRFSMSSASKVFTGTAITYLAQQGKLKFTDTLGQYLKGFPSGDKITIHQMLTHSAGLDDFFNAKDFSYDKVKNCTDMLPFMRSLPLVYPPGDSCIYSTGDCIVLGAIIEKITGIDFQDYIRKVFIDPLGLTNTSFTPYWALDSSQRKYAIGYRKTGEAIPYNYDNGSIPLSAGGAWSSVEDLYKFDKAVFSGKVVQGKYLSKMMAKHTSAWEGSHFGYIWIINDKSIGHSGDSSGWHAMNNYYPRQGYTVIILTNSGGMDLYELGSKVEGMLF</sequence>
<dbReference type="EMBL" id="FSRA01000002">
    <property type="protein sequence ID" value="SIO52730.1"/>
    <property type="molecule type" value="Genomic_DNA"/>
</dbReference>
<reference evidence="4 5" key="1">
    <citation type="submission" date="2016-11" db="EMBL/GenBank/DDBJ databases">
        <authorList>
            <person name="Jaros S."/>
            <person name="Januszkiewicz K."/>
            <person name="Wedrychowicz H."/>
        </authorList>
    </citation>
    <scope>NUCLEOTIDE SEQUENCE [LARGE SCALE GENOMIC DNA]</scope>
    <source>
        <strain evidence="4 5">DSM 24787</strain>
    </source>
</reference>
<name>A0A1N6K834_9BACT</name>
<dbReference type="AlphaFoldDB" id="A0A1N6K834"/>
<comment type="subcellular location">
    <subcellularLocation>
        <location evidence="1">Membrane</location>
    </subcellularLocation>
</comment>
<dbReference type="Gene3D" id="3.40.710.10">
    <property type="entry name" value="DD-peptidase/beta-lactamase superfamily"/>
    <property type="match status" value="1"/>
</dbReference>
<keyword evidence="2" id="KW-0472">Membrane</keyword>
<accession>A0A1N6K834</accession>
<evidence type="ECO:0000256" key="1">
    <source>
        <dbReference type="ARBA" id="ARBA00004370"/>
    </source>
</evidence>
<dbReference type="STRING" id="536979.SAMN04488055_5285"/>
<proteinExistence type="predicted"/>
<keyword evidence="5" id="KW-1185">Reference proteome</keyword>
<evidence type="ECO:0000256" key="2">
    <source>
        <dbReference type="ARBA" id="ARBA00023136"/>
    </source>
</evidence>
<evidence type="ECO:0000259" key="3">
    <source>
        <dbReference type="Pfam" id="PF00144"/>
    </source>
</evidence>
<dbReference type="Pfam" id="PF00144">
    <property type="entry name" value="Beta-lactamase"/>
    <property type="match status" value="1"/>
</dbReference>
<dbReference type="PANTHER" id="PTHR46825">
    <property type="entry name" value="D-ALANYL-D-ALANINE-CARBOXYPEPTIDASE/ENDOPEPTIDASE AMPH"/>
    <property type="match status" value="1"/>
</dbReference>
<organism evidence="4 5">
    <name type="scientific">Chitinophaga niabensis</name>
    <dbReference type="NCBI Taxonomy" id="536979"/>
    <lineage>
        <taxon>Bacteria</taxon>
        <taxon>Pseudomonadati</taxon>
        <taxon>Bacteroidota</taxon>
        <taxon>Chitinophagia</taxon>
        <taxon>Chitinophagales</taxon>
        <taxon>Chitinophagaceae</taxon>
        <taxon>Chitinophaga</taxon>
    </lineage>
</organism>
<evidence type="ECO:0000313" key="4">
    <source>
        <dbReference type="EMBL" id="SIO52730.1"/>
    </source>
</evidence>
<dbReference type="InterPro" id="IPR050491">
    <property type="entry name" value="AmpC-like"/>
</dbReference>
<feature type="domain" description="Beta-lactamase-related" evidence="3">
    <location>
        <begin position="25"/>
        <end position="313"/>
    </location>
</feature>
<dbReference type="InterPro" id="IPR001466">
    <property type="entry name" value="Beta-lactam-related"/>
</dbReference>
<evidence type="ECO:0000313" key="5">
    <source>
        <dbReference type="Proteomes" id="UP000185003"/>
    </source>
</evidence>
<gene>
    <name evidence="4" type="ORF">SAMN04488055_5285</name>
</gene>
<dbReference type="Proteomes" id="UP000185003">
    <property type="component" value="Unassembled WGS sequence"/>
</dbReference>